<evidence type="ECO:0000313" key="2">
    <source>
        <dbReference type="Proteomes" id="UP000249620"/>
    </source>
</evidence>
<dbReference type="AlphaFoldDB" id="A0A327YUH0"/>
<evidence type="ECO:0000313" key="1">
    <source>
        <dbReference type="EMBL" id="RAK21669.1"/>
    </source>
</evidence>
<dbReference type="Proteomes" id="UP000249620">
    <property type="component" value="Unassembled WGS sequence"/>
</dbReference>
<protein>
    <submittedName>
        <fullName evidence="1">Uncharacterized protein</fullName>
    </submittedName>
</protein>
<name>A0A327YUH0_9FLAO</name>
<gene>
    <name evidence="1" type="ORF">B0I03_105102</name>
</gene>
<accession>A0A327YUH0</accession>
<dbReference type="EMBL" id="QLMI01000005">
    <property type="protein sequence ID" value="RAK21669.1"/>
    <property type="molecule type" value="Genomic_DNA"/>
</dbReference>
<reference evidence="1 2" key="1">
    <citation type="submission" date="2018-06" db="EMBL/GenBank/DDBJ databases">
        <title>Genomic Encyclopedia of Type Strains, Phase III (KMG-III): the genomes of soil and plant-associated and newly described type strains.</title>
        <authorList>
            <person name="Whitman W."/>
        </authorList>
    </citation>
    <scope>NUCLEOTIDE SEQUENCE [LARGE SCALE GENOMIC DNA]</scope>
    <source>
        <strain evidence="1 2">CGMCC 1.12398</strain>
    </source>
</reference>
<keyword evidence="2" id="KW-1185">Reference proteome</keyword>
<comment type="caution">
    <text evidence="1">The sequence shown here is derived from an EMBL/GenBank/DDBJ whole genome shotgun (WGS) entry which is preliminary data.</text>
</comment>
<sequence length="100" mass="11937">MVEMKYLKFEIKIHDDFSEYEDINSNIECLINCKTFKEAKFIAEKSVKDYNWKLGNCIDEKVLIFDEIENDFLKEQYIRAIELGESYIINSKPNKKSQPK</sequence>
<organism evidence="1 2">
    <name type="scientific">Flavobacterium aquaticum</name>
    <dbReference type="NCBI Taxonomy" id="1236486"/>
    <lineage>
        <taxon>Bacteria</taxon>
        <taxon>Pseudomonadati</taxon>
        <taxon>Bacteroidota</taxon>
        <taxon>Flavobacteriia</taxon>
        <taxon>Flavobacteriales</taxon>
        <taxon>Flavobacteriaceae</taxon>
        <taxon>Flavobacterium</taxon>
    </lineage>
</organism>
<proteinExistence type="predicted"/>